<dbReference type="OrthoDB" id="3241977at2759"/>
<dbReference type="PANTHER" id="PTHR37834:SF2">
    <property type="entry name" value="ESTERASE, SGNH HYDROLASE-TYPE"/>
    <property type="match status" value="1"/>
</dbReference>
<reference evidence="1" key="1">
    <citation type="journal article" date="2019" name="Environ. Microbiol.">
        <title>Fungal ecological strategies reflected in gene transcription - a case study of two litter decomposers.</title>
        <authorList>
            <person name="Barbi F."/>
            <person name="Kohler A."/>
            <person name="Barry K."/>
            <person name="Baskaran P."/>
            <person name="Daum C."/>
            <person name="Fauchery L."/>
            <person name="Ihrmark K."/>
            <person name="Kuo A."/>
            <person name="LaButti K."/>
            <person name="Lipzen A."/>
            <person name="Morin E."/>
            <person name="Grigoriev I.V."/>
            <person name="Henrissat B."/>
            <person name="Lindahl B."/>
            <person name="Martin F."/>
        </authorList>
    </citation>
    <scope>NUCLEOTIDE SEQUENCE</scope>
    <source>
        <strain evidence="1">JB14</strain>
    </source>
</reference>
<accession>A0A6A4HI41</accession>
<keyword evidence="2" id="KW-1185">Reference proteome</keyword>
<dbReference type="InterPro" id="IPR036514">
    <property type="entry name" value="SGNH_hydro_sf"/>
</dbReference>
<dbReference type="Gene3D" id="3.40.50.1110">
    <property type="entry name" value="SGNH hydrolase"/>
    <property type="match status" value="1"/>
</dbReference>
<dbReference type="InterPro" id="IPR052762">
    <property type="entry name" value="PCW_deacetylase/CE"/>
</dbReference>
<gene>
    <name evidence="1" type="ORF">BT96DRAFT_995814</name>
</gene>
<name>A0A6A4HI41_9AGAR</name>
<protein>
    <recommendedName>
        <fullName evidence="3">SGNH hydrolase-type esterase domain-containing protein</fullName>
    </recommendedName>
</protein>
<dbReference type="Proteomes" id="UP000799118">
    <property type="component" value="Unassembled WGS sequence"/>
</dbReference>
<evidence type="ECO:0008006" key="3">
    <source>
        <dbReference type="Google" id="ProtNLM"/>
    </source>
</evidence>
<sequence>MITLSPSSPSFKATGRWTIKEGSIFSSWSGSSLRFMYQSKGNIDSRVSIVTGASTERKDQFNGGTPMICVSVSEMNSGSQFTRINQQTYDVGDIGIRSIPILTDVPMDTVRLVKVTLIDWASLLEIQSIVIGEYDQAWHPPSSDEIHDILLIGDSFACGFTDGSQTFPFGTLSAFPQILQDTLAKGGLEAELTLVAYPGIKLVDSPETTGMESKFFQVSPWSKEPFTVTALPSIMIISLGTNDDSEDVPEERFIFSMLKFITALISVPGSHCKKIFILEPFMDFNESFSSTTYDISTLVDRLSVANPSAHFHAIHTRQILQKSDTIDGLHPNLYPAIPDPSTPSLRRRWELHDKLASAKVDWISVHDMRSVKAVFRKDASSATIHAMLKSQYKT</sequence>
<evidence type="ECO:0000313" key="1">
    <source>
        <dbReference type="EMBL" id="KAE9397340.1"/>
    </source>
</evidence>
<dbReference type="EMBL" id="ML769498">
    <property type="protein sequence ID" value="KAE9397340.1"/>
    <property type="molecule type" value="Genomic_DNA"/>
</dbReference>
<evidence type="ECO:0000313" key="2">
    <source>
        <dbReference type="Proteomes" id="UP000799118"/>
    </source>
</evidence>
<dbReference type="AlphaFoldDB" id="A0A6A4HI41"/>
<dbReference type="SUPFAM" id="SSF52266">
    <property type="entry name" value="SGNH hydrolase"/>
    <property type="match status" value="1"/>
</dbReference>
<proteinExistence type="predicted"/>
<organism evidence="1 2">
    <name type="scientific">Gymnopus androsaceus JB14</name>
    <dbReference type="NCBI Taxonomy" id="1447944"/>
    <lineage>
        <taxon>Eukaryota</taxon>
        <taxon>Fungi</taxon>
        <taxon>Dikarya</taxon>
        <taxon>Basidiomycota</taxon>
        <taxon>Agaricomycotina</taxon>
        <taxon>Agaricomycetes</taxon>
        <taxon>Agaricomycetidae</taxon>
        <taxon>Agaricales</taxon>
        <taxon>Marasmiineae</taxon>
        <taxon>Omphalotaceae</taxon>
        <taxon>Gymnopus</taxon>
    </lineage>
</organism>
<dbReference type="PANTHER" id="PTHR37834">
    <property type="entry name" value="GDSL-LIKE LIPASE/ACYLHYDROLASE DOMAIN PROTEIN (AFU_ORTHOLOGUE AFUA_2G00620)"/>
    <property type="match status" value="1"/>
</dbReference>